<dbReference type="PANTHER" id="PTHR30151">
    <property type="entry name" value="ALKANE SULFONATE ABC TRANSPORTER-RELATED, MEMBRANE SUBUNIT"/>
    <property type="match status" value="1"/>
</dbReference>
<gene>
    <name evidence="10" type="ORF">GCM10022226_65740</name>
</gene>
<dbReference type="SUPFAM" id="SSF161098">
    <property type="entry name" value="MetI-like"/>
    <property type="match status" value="1"/>
</dbReference>
<dbReference type="InterPro" id="IPR000515">
    <property type="entry name" value="MetI-like"/>
</dbReference>
<feature type="transmembrane region" description="Helical" evidence="7">
    <location>
        <begin position="251"/>
        <end position="272"/>
    </location>
</feature>
<name>A0ABP7J595_9ACTN</name>
<evidence type="ECO:0000313" key="10">
    <source>
        <dbReference type="EMBL" id="GAA3835099.1"/>
    </source>
</evidence>
<feature type="transmembrane region" description="Helical" evidence="7">
    <location>
        <begin position="97"/>
        <end position="115"/>
    </location>
</feature>
<evidence type="ECO:0000256" key="5">
    <source>
        <dbReference type="ARBA" id="ARBA00022989"/>
    </source>
</evidence>
<comment type="similarity">
    <text evidence="7">Belongs to the binding-protein-dependent transport system permease family.</text>
</comment>
<comment type="caution">
    <text evidence="10">The sequence shown here is derived from an EMBL/GenBank/DDBJ whole genome shotgun (WGS) entry which is preliminary data.</text>
</comment>
<feature type="transmembrane region" description="Helical" evidence="7">
    <location>
        <begin position="216"/>
        <end position="239"/>
    </location>
</feature>
<keyword evidence="6 7" id="KW-0472">Membrane</keyword>
<reference evidence="11" key="1">
    <citation type="journal article" date="2019" name="Int. J. Syst. Evol. Microbiol.">
        <title>The Global Catalogue of Microorganisms (GCM) 10K type strain sequencing project: providing services to taxonomists for standard genome sequencing and annotation.</title>
        <authorList>
            <consortium name="The Broad Institute Genomics Platform"/>
            <consortium name="The Broad Institute Genome Sequencing Center for Infectious Disease"/>
            <person name="Wu L."/>
            <person name="Ma J."/>
        </authorList>
    </citation>
    <scope>NUCLEOTIDE SEQUENCE [LARGE SCALE GENOMIC DNA]</scope>
    <source>
        <strain evidence="11">JCM 16908</strain>
    </source>
</reference>
<evidence type="ECO:0000313" key="11">
    <source>
        <dbReference type="Proteomes" id="UP001500888"/>
    </source>
</evidence>
<dbReference type="Gene3D" id="1.10.3720.10">
    <property type="entry name" value="MetI-like"/>
    <property type="match status" value="1"/>
</dbReference>
<feature type="transmembrane region" description="Helical" evidence="7">
    <location>
        <begin position="153"/>
        <end position="171"/>
    </location>
</feature>
<feature type="domain" description="ABC transmembrane type-1" evidence="9">
    <location>
        <begin position="89"/>
        <end position="273"/>
    </location>
</feature>
<comment type="subcellular location">
    <subcellularLocation>
        <location evidence="1 7">Cell membrane</location>
        <topology evidence="1 7">Multi-pass membrane protein</topology>
    </subcellularLocation>
</comment>
<evidence type="ECO:0000256" key="7">
    <source>
        <dbReference type="RuleBase" id="RU363032"/>
    </source>
</evidence>
<dbReference type="PROSITE" id="PS50928">
    <property type="entry name" value="ABC_TM1"/>
    <property type="match status" value="1"/>
</dbReference>
<evidence type="ECO:0000256" key="6">
    <source>
        <dbReference type="ARBA" id="ARBA00023136"/>
    </source>
</evidence>
<evidence type="ECO:0000256" key="3">
    <source>
        <dbReference type="ARBA" id="ARBA00022475"/>
    </source>
</evidence>
<dbReference type="Proteomes" id="UP001500888">
    <property type="component" value="Unassembled WGS sequence"/>
</dbReference>
<proteinExistence type="inferred from homology"/>
<accession>A0ABP7J595</accession>
<feature type="region of interest" description="Disordered" evidence="8">
    <location>
        <begin position="1"/>
        <end position="21"/>
    </location>
</feature>
<dbReference type="InterPro" id="IPR035906">
    <property type="entry name" value="MetI-like_sf"/>
</dbReference>
<keyword evidence="2 7" id="KW-0813">Transport</keyword>
<evidence type="ECO:0000256" key="1">
    <source>
        <dbReference type="ARBA" id="ARBA00004651"/>
    </source>
</evidence>
<keyword evidence="3" id="KW-1003">Cell membrane</keyword>
<organism evidence="10 11">
    <name type="scientific">Sphaerisporangium flaviroseum</name>
    <dbReference type="NCBI Taxonomy" id="509199"/>
    <lineage>
        <taxon>Bacteria</taxon>
        <taxon>Bacillati</taxon>
        <taxon>Actinomycetota</taxon>
        <taxon>Actinomycetes</taxon>
        <taxon>Streptosporangiales</taxon>
        <taxon>Streptosporangiaceae</taxon>
        <taxon>Sphaerisporangium</taxon>
    </lineage>
</organism>
<dbReference type="CDD" id="cd06261">
    <property type="entry name" value="TM_PBP2"/>
    <property type="match status" value="1"/>
</dbReference>
<evidence type="ECO:0000259" key="9">
    <source>
        <dbReference type="PROSITE" id="PS50928"/>
    </source>
</evidence>
<sequence length="287" mass="31484">MTVTTVTDLHDGAGPSPASANGTVRHGLGSVIRRVWLVPIVIIAWELGTRQAESPFFPPPSRILVHMHELWFSGPASALYLTEEASANFLPSIGRLFSGWALACILGIVLGIALGRSRTLFDYVNPIFEFARAIPPPALIPLFIIIFKIGTPMQLATIVYTVIWPILINTIDGARYLDSLHSETAQVFRLSRAQRFFRIILPAAAPKIFAGMRVSLSMAVILMVVSELVGALNGIGYLIQAKQQTLDLAGMWGGMVLLGLLGYVLNGTFLFVERHVLSWHRQARQTN</sequence>
<evidence type="ECO:0000256" key="8">
    <source>
        <dbReference type="SAM" id="MobiDB-lite"/>
    </source>
</evidence>
<keyword evidence="5 7" id="KW-1133">Transmembrane helix</keyword>
<dbReference type="EMBL" id="BAAAZR010000038">
    <property type="protein sequence ID" value="GAA3835099.1"/>
    <property type="molecule type" value="Genomic_DNA"/>
</dbReference>
<evidence type="ECO:0000256" key="2">
    <source>
        <dbReference type="ARBA" id="ARBA00022448"/>
    </source>
</evidence>
<evidence type="ECO:0000256" key="4">
    <source>
        <dbReference type="ARBA" id="ARBA00022692"/>
    </source>
</evidence>
<keyword evidence="4 7" id="KW-0812">Transmembrane</keyword>
<keyword evidence="11" id="KW-1185">Reference proteome</keyword>
<protein>
    <submittedName>
        <fullName evidence="10">ABC transporter permease</fullName>
    </submittedName>
</protein>
<dbReference type="PANTHER" id="PTHR30151:SF0">
    <property type="entry name" value="ABC TRANSPORTER PERMEASE PROTEIN MJ0413-RELATED"/>
    <property type="match status" value="1"/>
</dbReference>
<dbReference type="Pfam" id="PF00528">
    <property type="entry name" value="BPD_transp_1"/>
    <property type="match status" value="1"/>
</dbReference>